<accession>A0AAV5SNW9</accession>
<evidence type="ECO:0000256" key="2">
    <source>
        <dbReference type="SAM" id="MobiDB-lite"/>
    </source>
</evidence>
<name>A0AAV5SNW9_9BILA</name>
<keyword evidence="4" id="KW-1185">Reference proteome</keyword>
<feature type="compositionally biased region" description="Basic and acidic residues" evidence="2">
    <location>
        <begin position="1"/>
        <end position="14"/>
    </location>
</feature>
<feature type="coiled-coil region" evidence="1">
    <location>
        <begin position="36"/>
        <end position="109"/>
    </location>
</feature>
<dbReference type="EMBL" id="BTSX01000002">
    <property type="protein sequence ID" value="GMS84212.1"/>
    <property type="molecule type" value="Genomic_DNA"/>
</dbReference>
<organism evidence="3 4">
    <name type="scientific">Pristionchus entomophagus</name>
    <dbReference type="NCBI Taxonomy" id="358040"/>
    <lineage>
        <taxon>Eukaryota</taxon>
        <taxon>Metazoa</taxon>
        <taxon>Ecdysozoa</taxon>
        <taxon>Nematoda</taxon>
        <taxon>Chromadorea</taxon>
        <taxon>Rhabditida</taxon>
        <taxon>Rhabditina</taxon>
        <taxon>Diplogasteromorpha</taxon>
        <taxon>Diplogasteroidea</taxon>
        <taxon>Neodiplogasteridae</taxon>
        <taxon>Pristionchus</taxon>
    </lineage>
</organism>
<feature type="region of interest" description="Disordered" evidence="2">
    <location>
        <begin position="234"/>
        <end position="299"/>
    </location>
</feature>
<proteinExistence type="predicted"/>
<dbReference type="Proteomes" id="UP001432027">
    <property type="component" value="Unassembled WGS sequence"/>
</dbReference>
<evidence type="ECO:0000313" key="4">
    <source>
        <dbReference type="Proteomes" id="UP001432027"/>
    </source>
</evidence>
<evidence type="ECO:0000256" key="1">
    <source>
        <dbReference type="SAM" id="Coils"/>
    </source>
</evidence>
<reference evidence="3" key="1">
    <citation type="submission" date="2023-10" db="EMBL/GenBank/DDBJ databases">
        <title>Genome assembly of Pristionchus species.</title>
        <authorList>
            <person name="Yoshida K."/>
            <person name="Sommer R.J."/>
        </authorList>
    </citation>
    <scope>NUCLEOTIDE SEQUENCE</scope>
    <source>
        <strain evidence="3">RS0144</strain>
    </source>
</reference>
<sequence>MSSHFSRREREVPSSRHYHHSLDESDEENNMNYHVMDRIRDKLRRTEEEKIHIQDKYTTMKRAYKDERSEREREKARNNEVIDMLQSQNKELKKENMHLKMEVEKWRRMEEKERYESSFDSSSQMKMLTTQEYNTMRSQMAELRQLKSQLESLPRASFMAPPSMTPFSQFPPLPFSYNYRPMATPSGTPSTSVIVESTHDELAGESLVDPADNSYRPFNASMSERMPALFSDAFPFSGLPPTETPRSDNRSASTISLHDRSELLGDSSFRPPIPSSMPPRRLSQSETAISPPRKSSHSL</sequence>
<feature type="region of interest" description="Disordered" evidence="2">
    <location>
        <begin position="1"/>
        <end position="33"/>
    </location>
</feature>
<keyword evidence="1" id="KW-0175">Coiled coil</keyword>
<protein>
    <submittedName>
        <fullName evidence="3">Uncharacterized protein</fullName>
    </submittedName>
</protein>
<gene>
    <name evidence="3" type="ORF">PENTCL1PPCAC_6387</name>
</gene>
<dbReference type="AlphaFoldDB" id="A0AAV5SNW9"/>
<comment type="caution">
    <text evidence="3">The sequence shown here is derived from an EMBL/GenBank/DDBJ whole genome shotgun (WGS) entry which is preliminary data.</text>
</comment>
<evidence type="ECO:0000313" key="3">
    <source>
        <dbReference type="EMBL" id="GMS84212.1"/>
    </source>
</evidence>